<protein>
    <submittedName>
        <fullName evidence="1">1615_t:CDS:1</fullName>
    </submittedName>
</protein>
<comment type="caution">
    <text evidence="1">The sequence shown here is derived from an EMBL/GenBank/DDBJ whole genome shotgun (WGS) entry which is preliminary data.</text>
</comment>
<sequence>MEKKRDAETIEEREIRIERERNKRQKKINTEIVEEREEPKMQRKECEYHQCYKEKTPQNFSIENNMNPGKNYINSVKKKKEIRKLIYKLDLVDVPQELQNLTNIE</sequence>
<evidence type="ECO:0000313" key="2">
    <source>
        <dbReference type="Proteomes" id="UP000789901"/>
    </source>
</evidence>
<name>A0ABN7V4A7_GIGMA</name>
<accession>A0ABN7V4A7</accession>
<organism evidence="1 2">
    <name type="scientific">Gigaspora margarita</name>
    <dbReference type="NCBI Taxonomy" id="4874"/>
    <lineage>
        <taxon>Eukaryota</taxon>
        <taxon>Fungi</taxon>
        <taxon>Fungi incertae sedis</taxon>
        <taxon>Mucoromycota</taxon>
        <taxon>Glomeromycotina</taxon>
        <taxon>Glomeromycetes</taxon>
        <taxon>Diversisporales</taxon>
        <taxon>Gigasporaceae</taxon>
        <taxon>Gigaspora</taxon>
    </lineage>
</organism>
<gene>
    <name evidence="1" type="ORF">GMARGA_LOCUS13502</name>
</gene>
<reference evidence="1 2" key="1">
    <citation type="submission" date="2021-06" db="EMBL/GenBank/DDBJ databases">
        <authorList>
            <person name="Kallberg Y."/>
            <person name="Tangrot J."/>
            <person name="Rosling A."/>
        </authorList>
    </citation>
    <scope>NUCLEOTIDE SEQUENCE [LARGE SCALE GENOMIC DNA]</scope>
    <source>
        <strain evidence="1 2">120-4 pot B 10/14</strain>
    </source>
</reference>
<proteinExistence type="predicted"/>
<keyword evidence="2" id="KW-1185">Reference proteome</keyword>
<dbReference type="EMBL" id="CAJVQB010008591">
    <property type="protein sequence ID" value="CAG8720758.1"/>
    <property type="molecule type" value="Genomic_DNA"/>
</dbReference>
<evidence type="ECO:0000313" key="1">
    <source>
        <dbReference type="EMBL" id="CAG8720758.1"/>
    </source>
</evidence>
<dbReference type="Proteomes" id="UP000789901">
    <property type="component" value="Unassembled WGS sequence"/>
</dbReference>